<dbReference type="Pfam" id="PF12836">
    <property type="entry name" value="HHH_3"/>
    <property type="match status" value="1"/>
</dbReference>
<dbReference type="RefSeq" id="WP_004177520.1">
    <property type="nucleotide sequence ID" value="NZ_CP021106.3"/>
</dbReference>
<dbReference type="PANTHER" id="PTHR21180">
    <property type="entry name" value="ENDONUCLEASE/EXONUCLEASE/PHOSPHATASE FAMILY DOMAIN-CONTAINING PROTEIN 1"/>
    <property type="match status" value="1"/>
</dbReference>
<name>A0A1W6SRH7_9PROT</name>
<feature type="signal peptide" evidence="1">
    <location>
        <begin position="1"/>
        <end position="20"/>
    </location>
</feature>
<accession>A0A1W6SRH7</accession>
<dbReference type="GO" id="GO:0015628">
    <property type="term" value="P:protein secretion by the type II secretion system"/>
    <property type="evidence" value="ECO:0007669"/>
    <property type="project" value="TreeGrafter"/>
</dbReference>
<dbReference type="InterPro" id="IPR051675">
    <property type="entry name" value="Endo/Exo/Phosphatase_dom_1"/>
</dbReference>
<proteinExistence type="predicted"/>
<dbReference type="AlphaFoldDB" id="A0A1W6SRH7"/>
<keyword evidence="1" id="KW-0732">Signal</keyword>
<organism evidence="2 3">
    <name type="scientific">Nitrosospira lacus</name>
    <dbReference type="NCBI Taxonomy" id="1288494"/>
    <lineage>
        <taxon>Bacteria</taxon>
        <taxon>Pseudomonadati</taxon>
        <taxon>Pseudomonadota</taxon>
        <taxon>Betaproteobacteria</taxon>
        <taxon>Nitrosomonadales</taxon>
        <taxon>Nitrosomonadaceae</taxon>
        <taxon>Nitrosospira</taxon>
    </lineage>
</organism>
<dbReference type="Proteomes" id="UP000012179">
    <property type="component" value="Chromosome"/>
</dbReference>
<dbReference type="InterPro" id="IPR010994">
    <property type="entry name" value="RuvA_2-like"/>
</dbReference>
<dbReference type="OrthoDB" id="8687931at2"/>
<keyword evidence="3" id="KW-1185">Reference proteome</keyword>
<gene>
    <name evidence="2" type="ORF">EBAPG3_011720</name>
</gene>
<dbReference type="PANTHER" id="PTHR21180:SF32">
    <property type="entry name" value="ENDONUCLEASE_EXONUCLEASE_PHOSPHATASE FAMILY DOMAIN-CONTAINING PROTEIN 1"/>
    <property type="match status" value="1"/>
</dbReference>
<sequence length="91" mass="9852">MKKLLITLVTMLAFTGAAHAVVNINTATQAELQTLPGISSARAKAIIEYRTKAGAFRATDDLIKVDDTIDMRDLRKDVTITGPTLIRPVAK</sequence>
<dbReference type="KEGG" id="nlc:EBAPG3_011720"/>
<evidence type="ECO:0000313" key="3">
    <source>
        <dbReference type="Proteomes" id="UP000012179"/>
    </source>
</evidence>
<dbReference type="EMBL" id="CP021106">
    <property type="protein sequence ID" value="ARO88386.1"/>
    <property type="molecule type" value="Genomic_DNA"/>
</dbReference>
<evidence type="ECO:0000313" key="2">
    <source>
        <dbReference type="EMBL" id="ARO88386.1"/>
    </source>
</evidence>
<reference evidence="2 3" key="1">
    <citation type="journal article" date="2015" name="Int. J. Syst. Evol. Microbiol.">
        <title>Nitrosospira lacus sp. nov., a psychrotolerant, ammonia-oxidizing bacterium from sandy lake sediment.</title>
        <authorList>
            <person name="Urakawa H."/>
            <person name="Garcia J.C."/>
            <person name="Nielsen J.L."/>
            <person name="Le V.Q."/>
            <person name="Kozlowski J.A."/>
            <person name="Stein L.Y."/>
            <person name="Lim C.K."/>
            <person name="Pommerening-Roser A."/>
            <person name="Martens-Habbena W."/>
            <person name="Stahl D.A."/>
            <person name="Klotz M.G."/>
        </authorList>
    </citation>
    <scope>NUCLEOTIDE SEQUENCE [LARGE SCALE GENOMIC DNA]</scope>
    <source>
        <strain evidence="2 3">APG3</strain>
    </source>
</reference>
<dbReference type="SUPFAM" id="SSF47781">
    <property type="entry name" value="RuvA domain 2-like"/>
    <property type="match status" value="1"/>
</dbReference>
<dbReference type="Gene3D" id="1.10.150.280">
    <property type="entry name" value="AF1531-like domain"/>
    <property type="match status" value="1"/>
</dbReference>
<dbReference type="GO" id="GO:0015627">
    <property type="term" value="C:type II protein secretion system complex"/>
    <property type="evidence" value="ECO:0007669"/>
    <property type="project" value="TreeGrafter"/>
</dbReference>
<feature type="chain" id="PRO_5010875514" evidence="1">
    <location>
        <begin position="21"/>
        <end position="91"/>
    </location>
</feature>
<protein>
    <submittedName>
        <fullName evidence="2">Competence protein ComEA</fullName>
    </submittedName>
</protein>
<dbReference type="eggNOG" id="COG1555">
    <property type="taxonomic scope" value="Bacteria"/>
</dbReference>
<evidence type="ECO:0000256" key="1">
    <source>
        <dbReference type="SAM" id="SignalP"/>
    </source>
</evidence>